<evidence type="ECO:0000259" key="2">
    <source>
        <dbReference type="Pfam" id="PF25607"/>
    </source>
</evidence>
<evidence type="ECO:0000313" key="3">
    <source>
        <dbReference type="EMBL" id="EAW31462.1"/>
    </source>
</evidence>
<accession>A0YCE3</accession>
<dbReference type="Pfam" id="PF13584">
    <property type="entry name" value="BatD"/>
    <property type="match status" value="1"/>
</dbReference>
<dbReference type="eggNOG" id="COG0457">
    <property type="taxonomic scope" value="Bacteria"/>
</dbReference>
<gene>
    <name evidence="3" type="ORF">GP2143_07929</name>
</gene>
<keyword evidence="4" id="KW-1185">Reference proteome</keyword>
<reference evidence="3 4" key="1">
    <citation type="journal article" date="2010" name="J. Bacteriol.">
        <title>Genome sequence of the oligotrophic marine Gammaproteobacterium HTCC2143, isolated from the Oregon Coast.</title>
        <authorList>
            <person name="Oh H.M."/>
            <person name="Kang I."/>
            <person name="Ferriera S."/>
            <person name="Giovannoni S.J."/>
            <person name="Cho J.C."/>
        </authorList>
    </citation>
    <scope>NUCLEOTIDE SEQUENCE [LARGE SCALE GENOMIC DNA]</scope>
    <source>
        <strain evidence="3 4">HTCC2143</strain>
    </source>
</reference>
<proteinExistence type="predicted"/>
<feature type="region of interest" description="Disordered" evidence="1">
    <location>
        <begin position="528"/>
        <end position="547"/>
    </location>
</feature>
<dbReference type="Proteomes" id="UP000004931">
    <property type="component" value="Unassembled WGS sequence"/>
</dbReference>
<name>A0YCE3_9GAMM</name>
<organism evidence="3 4">
    <name type="scientific">marine gamma proteobacterium HTCC2143</name>
    <dbReference type="NCBI Taxonomy" id="247633"/>
    <lineage>
        <taxon>Bacteria</taxon>
        <taxon>Pseudomonadati</taxon>
        <taxon>Pseudomonadota</taxon>
        <taxon>Gammaproteobacteria</taxon>
        <taxon>Cellvibrionales</taxon>
        <taxon>Spongiibacteraceae</taxon>
        <taxon>BD1-7 clade</taxon>
    </lineage>
</organism>
<protein>
    <recommendedName>
        <fullName evidence="2">DUF7939 domain-containing protein</fullName>
    </recommendedName>
</protein>
<dbReference type="InterPro" id="IPR025738">
    <property type="entry name" value="BatD"/>
</dbReference>
<dbReference type="STRING" id="247633.GP2143_07929"/>
<dbReference type="PANTHER" id="PTHR40940:SF1">
    <property type="entry name" value="PROTEIN BATD"/>
    <property type="match status" value="1"/>
</dbReference>
<dbReference type="PANTHER" id="PTHR40940">
    <property type="entry name" value="PROTEIN BATD-RELATED"/>
    <property type="match status" value="1"/>
</dbReference>
<dbReference type="InterPro" id="IPR057699">
    <property type="entry name" value="DUF7939"/>
</dbReference>
<sequence length="547" mass="60407">MNTAVATPMASIDRSVISIDDTITFTVRVSGTGSFKGPDLNSIYIDFEVLGNRQSSRHTIRNGVSESWTEWIITLAPKRKGRLTIPSIAVNGKKTEPISVIVRASPPISAGAVKPVYLESEVDSNSIYVQQQIIFTLRIFQSITLDNMNLTEPEFDDALMEKLGQNSYQRKIQNTPYRVHELQYAIFPQKTGSLIIPELVFTATEAVARRSVFSLPGQGRTLRQMSEQHKIEVLPPPIDIKTGIWLPAKDIQLTEKWSRLPDDIRVGDSITRTISVTAISLLDSQLPPFNFPSIPGAKLYPDQGNTESSVSAQGVTSSRSGSIAIIPTVAGTLLLPEIRFNWWDTNSKQNRTAVIASRELTIKPALQNTQGASTPLAVDHSQANTVSKITSDSTSNSSRLWQIISAGLALAWAITLLLWWRGARFAAPSLVPSTKSGGLLSEHTAFSRLSSACKSNEINEVRAACIEWANNYWHEYTINNLQDVQRCSDDEELAKELSQLDNSLYGTESSQHSWNGEQLLLAVSRIRKDGPKKSENSQQTLPPLYSS</sequence>
<dbReference type="OrthoDB" id="5293418at2"/>
<comment type="caution">
    <text evidence="3">The sequence shown here is derived from an EMBL/GenBank/DDBJ whole genome shotgun (WGS) entry which is preliminary data.</text>
</comment>
<dbReference type="Pfam" id="PF25607">
    <property type="entry name" value="DUF7939"/>
    <property type="match status" value="1"/>
</dbReference>
<evidence type="ECO:0000256" key="1">
    <source>
        <dbReference type="SAM" id="MobiDB-lite"/>
    </source>
</evidence>
<evidence type="ECO:0000313" key="4">
    <source>
        <dbReference type="Proteomes" id="UP000004931"/>
    </source>
</evidence>
<feature type="compositionally biased region" description="Polar residues" evidence="1">
    <location>
        <begin position="536"/>
        <end position="547"/>
    </location>
</feature>
<dbReference type="AlphaFoldDB" id="A0YCE3"/>
<feature type="domain" description="DUF7939" evidence="2">
    <location>
        <begin position="443"/>
        <end position="528"/>
    </location>
</feature>
<dbReference type="EMBL" id="AAVT01000003">
    <property type="protein sequence ID" value="EAW31462.1"/>
    <property type="molecule type" value="Genomic_DNA"/>
</dbReference>